<dbReference type="AlphaFoldDB" id="A0ABD2CQW1"/>
<feature type="compositionally biased region" description="Basic residues" evidence="1">
    <location>
        <begin position="25"/>
        <end position="45"/>
    </location>
</feature>
<dbReference type="InterPro" id="IPR040441">
    <property type="entry name" value="CFA20/CFAP20DC"/>
</dbReference>
<feature type="compositionally biased region" description="Acidic residues" evidence="1">
    <location>
        <begin position="449"/>
        <end position="471"/>
    </location>
</feature>
<accession>A0ABD2CQW1</accession>
<comment type="caution">
    <text evidence="3">The sequence shown here is derived from an EMBL/GenBank/DDBJ whole genome shotgun (WGS) entry which is preliminary data.</text>
</comment>
<evidence type="ECO:0000313" key="4">
    <source>
        <dbReference type="Proteomes" id="UP001607303"/>
    </source>
</evidence>
<reference evidence="3 4" key="1">
    <citation type="journal article" date="2024" name="Ann. Entomol. Soc. Am.">
        <title>Genomic analyses of the southern and eastern yellowjacket wasps (Hymenoptera: Vespidae) reveal evolutionary signatures of social life.</title>
        <authorList>
            <person name="Catto M.A."/>
            <person name="Caine P.B."/>
            <person name="Orr S.E."/>
            <person name="Hunt B.G."/>
            <person name="Goodisman M.A.D."/>
        </authorList>
    </citation>
    <scope>NUCLEOTIDE SEQUENCE [LARGE SCALE GENOMIC DNA]</scope>
    <source>
        <strain evidence="3">232</strain>
        <tissue evidence="3">Head and thorax</tissue>
    </source>
</reference>
<dbReference type="PANTHER" id="PTHR12458">
    <property type="entry name" value="ORF PROTEIN"/>
    <property type="match status" value="1"/>
</dbReference>
<gene>
    <name evidence="3" type="ORF">V1477_004196</name>
</gene>
<dbReference type="InterPro" id="IPR032004">
    <property type="entry name" value="DUF4790"/>
</dbReference>
<dbReference type="Pfam" id="PF16037">
    <property type="entry name" value="DUF4790"/>
    <property type="match status" value="1"/>
</dbReference>
<proteinExistence type="predicted"/>
<dbReference type="EMBL" id="JAYRBN010000035">
    <property type="protein sequence ID" value="KAL2747504.1"/>
    <property type="molecule type" value="Genomic_DNA"/>
</dbReference>
<evidence type="ECO:0000256" key="1">
    <source>
        <dbReference type="SAM" id="MobiDB-lite"/>
    </source>
</evidence>
<feature type="region of interest" description="Disordered" evidence="1">
    <location>
        <begin position="1"/>
        <end position="46"/>
    </location>
</feature>
<sequence>MKKKDEETKAKKEVKKKKQNETRHNKTKQSKTKQNKTKQNKHNKRQTCIDPISFRWPLYEPVVVIELPPPPPLPLVFRSAHVEVNTRNNSFHMKSENIFNDEEYLRKSHLEQEQHFRKYRFKHMKQFPELYRSDVSIHPSYTKLKDLPYQVVCRQRLQNIRKQISRQLNREIMNIAMIQLFALDGIRIDRIFSVGMSPRITIVPDFATEKERRQVSRILRMYRKSYQSGFLSILYSCGSAPLELWGMHVKNGYIRRVIDEEVKSLALELAGTNVATTYIYCPAEKKKVLGISLPFLIMIIKNMKRYFTFEITILDDKNMHRRFRVSNFQSTTRVRPFCTTMPIGLSGGWNQIQFNLADFTRRAYGSNYIETTRMQIHANCRVRRIYFASRLYSDEELPAEYKLFLPIHRKKCVREKPEDREIKHEKPEVEEPPVLYKTPSEQIIKEEVEKEEEPEIEVPPEVPEPEPEPEPEEVHIPEPDIPIEDEMEEYEIEHEYEIDDRHIFEEEDTAIAAIETAVEEATEETVQEAAEEHDEEEDFILNEMAMEDEG</sequence>
<dbReference type="Pfam" id="PF05018">
    <property type="entry name" value="CFA20_dom"/>
    <property type="match status" value="1"/>
</dbReference>
<feature type="region of interest" description="Disordered" evidence="1">
    <location>
        <begin position="447"/>
        <end position="480"/>
    </location>
</feature>
<evidence type="ECO:0000313" key="3">
    <source>
        <dbReference type="EMBL" id="KAL2747504.1"/>
    </source>
</evidence>
<feature type="compositionally biased region" description="Basic and acidic residues" evidence="1">
    <location>
        <begin position="1"/>
        <end position="11"/>
    </location>
</feature>
<dbReference type="InterPro" id="IPR007714">
    <property type="entry name" value="CFA20_dom"/>
</dbReference>
<feature type="domain" description="CFA20" evidence="2">
    <location>
        <begin position="221"/>
        <end position="404"/>
    </location>
</feature>
<dbReference type="Proteomes" id="UP001607303">
    <property type="component" value="Unassembled WGS sequence"/>
</dbReference>
<protein>
    <submittedName>
        <fullName evidence="3">Cilia- and flagella-associated protein 20-like</fullName>
    </submittedName>
</protein>
<evidence type="ECO:0000259" key="2">
    <source>
        <dbReference type="Pfam" id="PF05018"/>
    </source>
</evidence>
<name>A0ABD2CQW1_VESMC</name>
<organism evidence="3 4">
    <name type="scientific">Vespula maculifrons</name>
    <name type="common">Eastern yellow jacket</name>
    <name type="synonym">Wasp</name>
    <dbReference type="NCBI Taxonomy" id="7453"/>
    <lineage>
        <taxon>Eukaryota</taxon>
        <taxon>Metazoa</taxon>
        <taxon>Ecdysozoa</taxon>
        <taxon>Arthropoda</taxon>
        <taxon>Hexapoda</taxon>
        <taxon>Insecta</taxon>
        <taxon>Pterygota</taxon>
        <taxon>Neoptera</taxon>
        <taxon>Endopterygota</taxon>
        <taxon>Hymenoptera</taxon>
        <taxon>Apocrita</taxon>
        <taxon>Aculeata</taxon>
        <taxon>Vespoidea</taxon>
        <taxon>Vespidae</taxon>
        <taxon>Vespinae</taxon>
        <taxon>Vespula</taxon>
    </lineage>
</organism>
<keyword evidence="4" id="KW-1185">Reference proteome</keyword>